<evidence type="ECO:0000313" key="6">
    <source>
        <dbReference type="Proteomes" id="UP000029922"/>
    </source>
</evidence>
<dbReference type="Proteomes" id="UP000255139">
    <property type="component" value="Unassembled WGS sequence"/>
</dbReference>
<dbReference type="HAMAP" id="MF_01385">
    <property type="entry name" value="UreF"/>
    <property type="match status" value="1"/>
</dbReference>
<dbReference type="EMBL" id="UGJE01000002">
    <property type="protein sequence ID" value="STQ86444.1"/>
    <property type="molecule type" value="Genomic_DNA"/>
</dbReference>
<comment type="similarity">
    <text evidence="3">Belongs to the UreF family.</text>
</comment>
<dbReference type="AlphaFoldDB" id="A0A377PVK4"/>
<proteinExistence type="inferred from homology"/>
<reference evidence="5 6" key="1">
    <citation type="journal article" date="2014" name="Genome Announc.">
        <title>Draft genome sequences of eight enterohepatic helicobacter species isolated from both laboratory and wild rodents.</title>
        <authorList>
            <person name="Sheh A."/>
            <person name="Shen Z."/>
            <person name="Fox J.G."/>
        </authorList>
    </citation>
    <scope>NUCLEOTIDE SEQUENCE [LARGE SCALE GENOMIC DNA]</scope>
    <source>
        <strain evidence="5 6">ST1</strain>
    </source>
</reference>
<sequence length="220" mass="25156">MDFLLLHINDSLFPIGSYTHSFGLESYVQLGRIKNKYDAREYLKAYLHTQILYTDLLVIKLIKKAHCLEEILEIESIIAAATSARQVLNAIQKLGARFIKTIDAMKLEQKALFKAYTQESKNPIYVVAYGVFCVAYGLNYQDCLHHYLYAQSSQALTNCVKLVPLAQSDGQEILASLHKEFYIVCQKLECLKKQDLCNNAIASEIKAMQHQYLQTKIYMS</sequence>
<organism evidence="4 7">
    <name type="scientific">Helicobacter muridarum</name>
    <dbReference type="NCBI Taxonomy" id="216"/>
    <lineage>
        <taxon>Bacteria</taxon>
        <taxon>Pseudomonadati</taxon>
        <taxon>Campylobacterota</taxon>
        <taxon>Epsilonproteobacteria</taxon>
        <taxon>Campylobacterales</taxon>
        <taxon>Helicobacteraceae</taxon>
        <taxon>Helicobacter</taxon>
    </lineage>
</organism>
<gene>
    <name evidence="3 4" type="primary">ureF</name>
    <name evidence="5" type="ORF">LS73_004615</name>
    <name evidence="4" type="ORF">NCTC12714_01251</name>
</gene>
<keyword evidence="1 3" id="KW-0996">Nickel insertion</keyword>
<keyword evidence="2 3" id="KW-0143">Chaperone</keyword>
<dbReference type="Pfam" id="PF01730">
    <property type="entry name" value="UreF"/>
    <property type="match status" value="1"/>
</dbReference>
<dbReference type="Proteomes" id="UP000029922">
    <property type="component" value="Unassembled WGS sequence"/>
</dbReference>
<dbReference type="PIRSF" id="PIRSF009467">
    <property type="entry name" value="Ureas_acces_UreF"/>
    <property type="match status" value="1"/>
</dbReference>
<evidence type="ECO:0000256" key="2">
    <source>
        <dbReference type="ARBA" id="ARBA00023186"/>
    </source>
</evidence>
<dbReference type="Gene3D" id="1.10.4190.10">
    <property type="entry name" value="Urease accessory protein UreF"/>
    <property type="match status" value="1"/>
</dbReference>
<dbReference type="InterPro" id="IPR002639">
    <property type="entry name" value="UreF"/>
</dbReference>
<dbReference type="OrthoDB" id="9798772at2"/>
<evidence type="ECO:0000313" key="7">
    <source>
        <dbReference type="Proteomes" id="UP000255139"/>
    </source>
</evidence>
<evidence type="ECO:0000256" key="1">
    <source>
        <dbReference type="ARBA" id="ARBA00022988"/>
    </source>
</evidence>
<evidence type="ECO:0000256" key="3">
    <source>
        <dbReference type="HAMAP-Rule" id="MF_01385"/>
    </source>
</evidence>
<comment type="function">
    <text evidence="3">Required for maturation of urease via the functional incorporation of the urease nickel metallocenter.</text>
</comment>
<dbReference type="GO" id="GO:0005737">
    <property type="term" value="C:cytoplasm"/>
    <property type="evidence" value="ECO:0007669"/>
    <property type="project" value="UniProtKB-SubCell"/>
</dbReference>
<dbReference type="GO" id="GO:0016151">
    <property type="term" value="F:nickel cation binding"/>
    <property type="evidence" value="ECO:0007669"/>
    <property type="project" value="UniProtKB-UniRule"/>
</dbReference>
<comment type="subunit">
    <text evidence="3">UreH, UreF and UreG form a complex that acts as a GTP-hydrolysis-dependent molecular chaperone, activating the urease apoprotein by helping to assemble the nickel containing metallocenter of UreC. The UreE protein probably delivers the nickel.</text>
</comment>
<protein>
    <recommendedName>
        <fullName evidence="3">Urease accessory protein UreF</fullName>
    </recommendedName>
</protein>
<dbReference type="InterPro" id="IPR038277">
    <property type="entry name" value="UreF_sf"/>
</dbReference>
<comment type="subcellular location">
    <subcellularLocation>
        <location evidence="3">Cytoplasm</location>
    </subcellularLocation>
</comment>
<dbReference type="RefSeq" id="WP_052089785.1">
    <property type="nucleotide sequence ID" value="NZ_FZML01000020.1"/>
</dbReference>
<dbReference type="PANTHER" id="PTHR33620:SF1">
    <property type="entry name" value="UREASE ACCESSORY PROTEIN F"/>
    <property type="match status" value="1"/>
</dbReference>
<dbReference type="STRING" id="216.LS73_06755"/>
<keyword evidence="3" id="KW-0963">Cytoplasm</keyword>
<evidence type="ECO:0000313" key="4">
    <source>
        <dbReference type="EMBL" id="STQ86444.1"/>
    </source>
</evidence>
<keyword evidence="7" id="KW-1185">Reference proteome</keyword>
<accession>A0A377PVK4</accession>
<name>A0A377PVK4_9HELI</name>
<reference evidence="4 7" key="2">
    <citation type="submission" date="2018-06" db="EMBL/GenBank/DDBJ databases">
        <authorList>
            <consortium name="Pathogen Informatics"/>
            <person name="Doyle S."/>
        </authorList>
    </citation>
    <scope>NUCLEOTIDE SEQUENCE [LARGE SCALE GENOMIC DNA]</scope>
    <source>
        <strain evidence="4 7">NCTC12714</strain>
    </source>
</reference>
<dbReference type="PANTHER" id="PTHR33620">
    <property type="entry name" value="UREASE ACCESSORY PROTEIN F"/>
    <property type="match status" value="1"/>
</dbReference>
<evidence type="ECO:0000313" key="5">
    <source>
        <dbReference type="EMBL" id="TLE00470.1"/>
    </source>
</evidence>
<dbReference type="EMBL" id="JRPD02000007">
    <property type="protein sequence ID" value="TLE00470.1"/>
    <property type="molecule type" value="Genomic_DNA"/>
</dbReference>